<dbReference type="InterPro" id="IPR041532">
    <property type="entry name" value="RlmI-like_PUA"/>
</dbReference>
<evidence type="ECO:0000259" key="5">
    <source>
        <dbReference type="Pfam" id="PF17785"/>
    </source>
</evidence>
<dbReference type="PANTHER" id="PTHR43042">
    <property type="entry name" value="SAM-DEPENDENT METHYLTRANSFERASE"/>
    <property type="match status" value="1"/>
</dbReference>
<sequence>MSMNIQLRRKAISHVKRKYPLLVKDDFVKVPNYQEGDVVTLVDQEHHFLATAYLATQNKGDGWVLSFQPNEKIDVAFFTKKFQLAYQERAHLYQDEATTAFRFFNGEGDGLGGLTIDYYAGYYLFSWYSEGIYRHHEMILQGFKEALSDIIGIYQKFRYELPKGQTRASFLWGNRAPEPLIIKENGIQYATYLDEGMMTGIFLDQREVRRTIQEQYAAGKNVLNTFSYTGAFSVAAAMGGATTTTSVDLANRSLEKTKEQFLVNQLPLESQKIYVMDVFDYFKYAVKKELTFDTVILDPPSFARSKKRTFSAAKDYTSLLEDAIALTERNGIIVASTNAAQFNMDKFKEMIHQAFQRTGKAYQIEAEYQLPVDFKVATSFPEGNYLKVCIIRNK</sequence>
<organism evidence="6 7">
    <name type="scientific">Isobaculum melis</name>
    <dbReference type="NCBI Taxonomy" id="142588"/>
    <lineage>
        <taxon>Bacteria</taxon>
        <taxon>Bacillati</taxon>
        <taxon>Bacillota</taxon>
        <taxon>Bacilli</taxon>
        <taxon>Lactobacillales</taxon>
        <taxon>Carnobacteriaceae</taxon>
        <taxon>Isobaculum</taxon>
    </lineage>
</organism>
<gene>
    <name evidence="6" type="ORF">SAMN04488559_10887</name>
</gene>
<keyword evidence="2 6" id="KW-0808">Transferase</keyword>
<dbReference type="STRING" id="142588.SAMN04488559_10887"/>
<evidence type="ECO:0000313" key="6">
    <source>
        <dbReference type="EMBL" id="SER86990.1"/>
    </source>
</evidence>
<proteinExistence type="predicted"/>
<dbReference type="Proteomes" id="UP000198948">
    <property type="component" value="Unassembled WGS sequence"/>
</dbReference>
<dbReference type="Gene3D" id="2.30.130.10">
    <property type="entry name" value="PUA domain"/>
    <property type="match status" value="1"/>
</dbReference>
<dbReference type="InterPro" id="IPR036974">
    <property type="entry name" value="PUA_sf"/>
</dbReference>
<keyword evidence="7" id="KW-1185">Reference proteome</keyword>
<dbReference type="Pfam" id="PF10672">
    <property type="entry name" value="Methyltrans_SAM"/>
    <property type="match status" value="1"/>
</dbReference>
<dbReference type="InterPro" id="IPR019614">
    <property type="entry name" value="SAM-dep_methyl-trfase"/>
</dbReference>
<dbReference type="PANTHER" id="PTHR43042:SF3">
    <property type="entry name" value="RIBOSOMAL RNA LARGE SUBUNIT METHYLTRANSFERASE YWBD-RELATED"/>
    <property type="match status" value="1"/>
</dbReference>
<evidence type="ECO:0000313" key="7">
    <source>
        <dbReference type="Proteomes" id="UP000198948"/>
    </source>
</evidence>
<keyword evidence="1 6" id="KW-0489">Methyltransferase</keyword>
<dbReference type="SUPFAM" id="SSF88697">
    <property type="entry name" value="PUA domain-like"/>
    <property type="match status" value="1"/>
</dbReference>
<dbReference type="GO" id="GO:0032259">
    <property type="term" value="P:methylation"/>
    <property type="evidence" value="ECO:0007669"/>
    <property type="project" value="UniProtKB-KW"/>
</dbReference>
<dbReference type="Pfam" id="PF17785">
    <property type="entry name" value="PUA_3"/>
    <property type="match status" value="1"/>
</dbReference>
<dbReference type="GO" id="GO:0003723">
    <property type="term" value="F:RNA binding"/>
    <property type="evidence" value="ECO:0007669"/>
    <property type="project" value="InterPro"/>
</dbReference>
<feature type="domain" description="RlmI-like PUA" evidence="5">
    <location>
        <begin position="5"/>
        <end position="67"/>
    </location>
</feature>
<evidence type="ECO:0000259" key="4">
    <source>
        <dbReference type="Pfam" id="PF10672"/>
    </source>
</evidence>
<dbReference type="Gene3D" id="3.40.50.150">
    <property type="entry name" value="Vaccinia Virus protein VP39"/>
    <property type="match status" value="1"/>
</dbReference>
<dbReference type="CDD" id="cd11572">
    <property type="entry name" value="RlmI_M_like"/>
    <property type="match status" value="1"/>
</dbReference>
<reference evidence="6 7" key="1">
    <citation type="submission" date="2016-10" db="EMBL/GenBank/DDBJ databases">
        <authorList>
            <person name="de Groot N.N."/>
        </authorList>
    </citation>
    <scope>NUCLEOTIDE SEQUENCE [LARGE SCALE GENOMIC DNA]</scope>
    <source>
        <strain evidence="6 7">DSM 13760</strain>
    </source>
</reference>
<dbReference type="AlphaFoldDB" id="A0A1H9SPR0"/>
<evidence type="ECO:0000256" key="1">
    <source>
        <dbReference type="ARBA" id="ARBA00022603"/>
    </source>
</evidence>
<dbReference type="InterPro" id="IPR015947">
    <property type="entry name" value="PUA-like_sf"/>
</dbReference>
<evidence type="ECO:0000256" key="2">
    <source>
        <dbReference type="ARBA" id="ARBA00022679"/>
    </source>
</evidence>
<dbReference type="EMBL" id="FOHA01000008">
    <property type="protein sequence ID" value="SER86990.1"/>
    <property type="molecule type" value="Genomic_DNA"/>
</dbReference>
<keyword evidence="3" id="KW-0949">S-adenosyl-L-methionine</keyword>
<dbReference type="SUPFAM" id="SSF53335">
    <property type="entry name" value="S-adenosyl-L-methionine-dependent methyltransferases"/>
    <property type="match status" value="1"/>
</dbReference>
<dbReference type="GO" id="GO:0008168">
    <property type="term" value="F:methyltransferase activity"/>
    <property type="evidence" value="ECO:0007669"/>
    <property type="project" value="UniProtKB-KW"/>
</dbReference>
<name>A0A1H9SPR0_9LACT</name>
<accession>A0A1H9SPR0</accession>
<evidence type="ECO:0000256" key="3">
    <source>
        <dbReference type="ARBA" id="ARBA00022691"/>
    </source>
</evidence>
<dbReference type="Gene3D" id="3.30.750.80">
    <property type="entry name" value="RNA methyltransferase domain (HRMD) like"/>
    <property type="match status" value="1"/>
</dbReference>
<feature type="domain" description="S-adenosylmethionine-dependent methyltransferase" evidence="4">
    <location>
        <begin position="178"/>
        <end position="345"/>
    </location>
</feature>
<dbReference type="OrthoDB" id="9805492at2"/>
<protein>
    <submittedName>
        <fullName evidence="6">23S rRNA (Cytosine1962-C5)-methyltransferase</fullName>
    </submittedName>
</protein>
<dbReference type="InterPro" id="IPR029063">
    <property type="entry name" value="SAM-dependent_MTases_sf"/>
</dbReference>